<accession>A0AAN6V9E0</accession>
<dbReference type="InterPro" id="IPR053267">
    <property type="entry name" value="Verrucosidin_biosynth-assoc"/>
</dbReference>
<proteinExistence type="predicted"/>
<protein>
    <submittedName>
        <fullName evidence="1">Uncharacterized protein</fullName>
    </submittedName>
</protein>
<keyword evidence="2" id="KW-1185">Reference proteome</keyword>
<evidence type="ECO:0000313" key="2">
    <source>
        <dbReference type="Proteomes" id="UP001302676"/>
    </source>
</evidence>
<gene>
    <name evidence="1" type="ORF">C8A04DRAFT_24943</name>
</gene>
<dbReference type="GeneID" id="87815976"/>
<name>A0AAN6V9E0_9PEZI</name>
<evidence type="ECO:0000313" key="1">
    <source>
        <dbReference type="EMBL" id="KAK4147147.1"/>
    </source>
</evidence>
<sequence>MAAIWDDPRAPYLEMNPREPMSEITAWYARYNLCRTYFFDYTQYSEAVIALAEFLNIQLPHSTRVARNQVKLRPYIRRLIVTGYDTEEVLSLWFGADWKGGVGRVLQQERLNYMLAAMSTSWFGVKQAYDFGPAQSVPFLKELEAPDIEALRRARDRWANMQNLITEEDVIVKSEREAA</sequence>
<organism evidence="1 2">
    <name type="scientific">Dichotomopilus funicola</name>
    <dbReference type="NCBI Taxonomy" id="1934379"/>
    <lineage>
        <taxon>Eukaryota</taxon>
        <taxon>Fungi</taxon>
        <taxon>Dikarya</taxon>
        <taxon>Ascomycota</taxon>
        <taxon>Pezizomycotina</taxon>
        <taxon>Sordariomycetes</taxon>
        <taxon>Sordariomycetidae</taxon>
        <taxon>Sordariales</taxon>
        <taxon>Chaetomiaceae</taxon>
        <taxon>Dichotomopilus</taxon>
    </lineage>
</organism>
<dbReference type="EMBL" id="MU853557">
    <property type="protein sequence ID" value="KAK4147147.1"/>
    <property type="molecule type" value="Genomic_DNA"/>
</dbReference>
<reference evidence="1" key="1">
    <citation type="journal article" date="2023" name="Mol. Phylogenet. Evol.">
        <title>Genome-scale phylogeny and comparative genomics of the fungal order Sordariales.</title>
        <authorList>
            <person name="Hensen N."/>
            <person name="Bonometti L."/>
            <person name="Westerberg I."/>
            <person name="Brannstrom I.O."/>
            <person name="Guillou S."/>
            <person name="Cros-Aarteil S."/>
            <person name="Calhoun S."/>
            <person name="Haridas S."/>
            <person name="Kuo A."/>
            <person name="Mondo S."/>
            <person name="Pangilinan J."/>
            <person name="Riley R."/>
            <person name="LaButti K."/>
            <person name="Andreopoulos B."/>
            <person name="Lipzen A."/>
            <person name="Chen C."/>
            <person name="Yan M."/>
            <person name="Daum C."/>
            <person name="Ng V."/>
            <person name="Clum A."/>
            <person name="Steindorff A."/>
            <person name="Ohm R.A."/>
            <person name="Martin F."/>
            <person name="Silar P."/>
            <person name="Natvig D.O."/>
            <person name="Lalanne C."/>
            <person name="Gautier V."/>
            <person name="Ament-Velasquez S.L."/>
            <person name="Kruys A."/>
            <person name="Hutchinson M.I."/>
            <person name="Powell A.J."/>
            <person name="Barry K."/>
            <person name="Miller A.N."/>
            <person name="Grigoriev I.V."/>
            <person name="Debuchy R."/>
            <person name="Gladieux P."/>
            <person name="Hiltunen Thoren M."/>
            <person name="Johannesson H."/>
        </authorList>
    </citation>
    <scope>NUCLEOTIDE SEQUENCE</scope>
    <source>
        <strain evidence="1">CBS 141.50</strain>
    </source>
</reference>
<dbReference type="PANTHER" id="PTHR42087">
    <property type="entry name" value="ILP IS AN APOPTOSIS INHIBITOR"/>
    <property type="match status" value="1"/>
</dbReference>
<dbReference type="RefSeq" id="XP_062640518.1">
    <property type="nucleotide sequence ID" value="XM_062779363.1"/>
</dbReference>
<dbReference type="Proteomes" id="UP001302676">
    <property type="component" value="Unassembled WGS sequence"/>
</dbReference>
<comment type="caution">
    <text evidence="1">The sequence shown here is derived from an EMBL/GenBank/DDBJ whole genome shotgun (WGS) entry which is preliminary data.</text>
</comment>
<dbReference type="PANTHER" id="PTHR42087:SF1">
    <property type="entry name" value="ILP IS AN APOPTOSIS INHIBITOR"/>
    <property type="match status" value="1"/>
</dbReference>
<dbReference type="AlphaFoldDB" id="A0AAN6V9E0"/>
<reference evidence="1" key="2">
    <citation type="submission" date="2023-05" db="EMBL/GenBank/DDBJ databases">
        <authorList>
            <consortium name="Lawrence Berkeley National Laboratory"/>
            <person name="Steindorff A."/>
            <person name="Hensen N."/>
            <person name="Bonometti L."/>
            <person name="Westerberg I."/>
            <person name="Brannstrom I.O."/>
            <person name="Guillou S."/>
            <person name="Cros-Aarteil S."/>
            <person name="Calhoun S."/>
            <person name="Haridas S."/>
            <person name="Kuo A."/>
            <person name="Mondo S."/>
            <person name="Pangilinan J."/>
            <person name="Riley R."/>
            <person name="Labutti K."/>
            <person name="Andreopoulos B."/>
            <person name="Lipzen A."/>
            <person name="Chen C."/>
            <person name="Yanf M."/>
            <person name="Daum C."/>
            <person name="Ng V."/>
            <person name="Clum A."/>
            <person name="Ohm R."/>
            <person name="Martin F."/>
            <person name="Silar P."/>
            <person name="Natvig D."/>
            <person name="Lalanne C."/>
            <person name="Gautier V."/>
            <person name="Ament-Velasquez S.L."/>
            <person name="Kruys A."/>
            <person name="Hutchinson M.I."/>
            <person name="Powell A.J."/>
            <person name="Barry K."/>
            <person name="Miller A.N."/>
            <person name="Grigoriev I.V."/>
            <person name="Debuchy R."/>
            <person name="Gladieux P."/>
            <person name="Thoren M.H."/>
            <person name="Johannesson H."/>
        </authorList>
    </citation>
    <scope>NUCLEOTIDE SEQUENCE</scope>
    <source>
        <strain evidence="1">CBS 141.50</strain>
    </source>
</reference>